<feature type="domain" description="FPG-type" evidence="2">
    <location>
        <begin position="38"/>
        <end position="72"/>
    </location>
</feature>
<dbReference type="PROSITE" id="PS51066">
    <property type="entry name" value="ZF_FPG_2"/>
    <property type="match status" value="1"/>
</dbReference>
<dbReference type="PROSITE" id="PS01242">
    <property type="entry name" value="ZF_FPG_1"/>
    <property type="match status" value="1"/>
</dbReference>
<comment type="caution">
    <text evidence="3">The sequence shown here is derived from an EMBL/GenBank/DDBJ whole genome shotgun (WGS) entry which is preliminary data.</text>
</comment>
<gene>
    <name evidence="3" type="ORF">GYA93_12640</name>
</gene>
<evidence type="ECO:0000256" key="1">
    <source>
        <dbReference type="PROSITE-ProRule" id="PRU00391"/>
    </source>
</evidence>
<dbReference type="InterPro" id="IPR015887">
    <property type="entry name" value="DNA_glyclase_Znf_dom_DNA_BS"/>
</dbReference>
<keyword evidence="1" id="KW-0862">Zinc</keyword>
<accession>A0A7K3LQ95</accession>
<dbReference type="EMBL" id="JAADZU010000037">
    <property type="protein sequence ID" value="NDK90419.1"/>
    <property type="molecule type" value="Genomic_DNA"/>
</dbReference>
<sequence>MIVKAETWEHTTATFTVFTPQDGREWCWKSGNFDRNLHSYGKHGRSCPRCGTLIVREQFMNRGAHFCRRCQPPPRSRH</sequence>
<reference evidence="3 4" key="1">
    <citation type="submission" date="2020-01" db="EMBL/GenBank/DDBJ databases">
        <title>Investigation of new actinobacteria for the biodesulphurisation of diesel fuel.</title>
        <authorList>
            <person name="Athi Narayanan S.M."/>
        </authorList>
    </citation>
    <scope>NUCLEOTIDE SEQUENCE [LARGE SCALE GENOMIC DNA]</scope>
    <source>
        <strain evidence="3 4">213E</strain>
    </source>
</reference>
<evidence type="ECO:0000313" key="4">
    <source>
        <dbReference type="Proteomes" id="UP000466307"/>
    </source>
</evidence>
<dbReference type="InterPro" id="IPR000214">
    <property type="entry name" value="Znf_DNA_glyclase/AP_lyase"/>
</dbReference>
<dbReference type="GO" id="GO:0003906">
    <property type="term" value="F:DNA-(apurinic or apyrimidinic site) endonuclease activity"/>
    <property type="evidence" value="ECO:0007669"/>
    <property type="project" value="InterPro"/>
</dbReference>
<dbReference type="Proteomes" id="UP000466307">
    <property type="component" value="Unassembled WGS sequence"/>
</dbReference>
<dbReference type="GO" id="GO:0003677">
    <property type="term" value="F:DNA binding"/>
    <property type="evidence" value="ECO:0007669"/>
    <property type="project" value="InterPro"/>
</dbReference>
<name>A0A7K3LQ95_9ACTN</name>
<dbReference type="GO" id="GO:0006284">
    <property type="term" value="P:base-excision repair"/>
    <property type="evidence" value="ECO:0007669"/>
    <property type="project" value="InterPro"/>
</dbReference>
<evidence type="ECO:0000259" key="2">
    <source>
        <dbReference type="PROSITE" id="PS51066"/>
    </source>
</evidence>
<dbReference type="Pfam" id="PF06827">
    <property type="entry name" value="zf-FPG_IleRS"/>
    <property type="match status" value="1"/>
</dbReference>
<dbReference type="GO" id="GO:0016799">
    <property type="term" value="F:hydrolase activity, hydrolyzing N-glycosyl compounds"/>
    <property type="evidence" value="ECO:0007669"/>
    <property type="project" value="InterPro"/>
</dbReference>
<keyword evidence="1" id="KW-0479">Metal-binding</keyword>
<protein>
    <recommendedName>
        <fullName evidence="2">FPG-type domain-containing protein</fullName>
    </recommendedName>
</protein>
<dbReference type="GO" id="GO:0008270">
    <property type="term" value="F:zinc ion binding"/>
    <property type="evidence" value="ECO:0007669"/>
    <property type="project" value="UniProtKB-KW"/>
</dbReference>
<dbReference type="RefSeq" id="WP_083533926.1">
    <property type="nucleotide sequence ID" value="NZ_JAADZU010000037.1"/>
</dbReference>
<dbReference type="InterPro" id="IPR010663">
    <property type="entry name" value="Znf_FPG/IleRS"/>
</dbReference>
<dbReference type="Gene3D" id="1.10.8.50">
    <property type="match status" value="1"/>
</dbReference>
<evidence type="ECO:0000313" key="3">
    <source>
        <dbReference type="EMBL" id="NDK90419.1"/>
    </source>
</evidence>
<organism evidence="3 4">
    <name type="scientific">Gordonia desulfuricans</name>
    <dbReference type="NCBI Taxonomy" id="89051"/>
    <lineage>
        <taxon>Bacteria</taxon>
        <taxon>Bacillati</taxon>
        <taxon>Actinomycetota</taxon>
        <taxon>Actinomycetes</taxon>
        <taxon>Mycobacteriales</taxon>
        <taxon>Gordoniaceae</taxon>
        <taxon>Gordonia</taxon>
    </lineage>
</organism>
<keyword evidence="1" id="KW-0863">Zinc-finger</keyword>
<dbReference type="AlphaFoldDB" id="A0A7K3LQ95"/>
<dbReference type="SUPFAM" id="SSF57716">
    <property type="entry name" value="Glucocorticoid receptor-like (DNA-binding domain)"/>
    <property type="match status" value="1"/>
</dbReference>
<keyword evidence="4" id="KW-1185">Reference proteome</keyword>
<proteinExistence type="predicted"/>